<dbReference type="SUPFAM" id="SSF49899">
    <property type="entry name" value="Concanavalin A-like lectins/glucanases"/>
    <property type="match status" value="1"/>
</dbReference>
<evidence type="ECO:0000259" key="5">
    <source>
        <dbReference type="Pfam" id="PF00728"/>
    </source>
</evidence>
<dbReference type="InterPro" id="IPR015883">
    <property type="entry name" value="Glyco_hydro_20_cat"/>
</dbReference>
<keyword evidence="8" id="KW-1185">Reference proteome</keyword>
<sequence length="718" mass="81048">MMPNRSIKQITLQPPLIMKKLNDFIKISLCVLFLSVSTTHIYSQVTALKVIPEVQQFDSKDGTYTLPNTILIKVNTTQNDSLMSIATQLKEELQSMFQVKASISATSSHTATSSNEILLTYSNTSLQNKEAYNLDLDSNAGITISGASKQGVFWATRTLLQLSENHHKTIPSGVITDHPDYPNRGFMLDVGRKFFTIDYLRAYVKILSYYKMNEFHVHLNDNAFSSHYNNDWSKTYAAFRLESDTYPGLAAEDGHYTKDEFRDLQRLGMQYGVNVIPEIDIPAHSLAFTRYNPELMASAPYADDHLAILEDDKLPIIYDFFDKLFDEYIKGDNPVFIGPDVHIGTDEYIKEGKGRDVDNAQAKRFREFTNHYLNYIADSGKTPRLWGGLEWLKDDPLTDVKPVGNAVMNAWSKDWVNAEKMLDDGFDIISTPDTWLYIVPAAGYYRDFLDISWLYSNYRPEKVNTAVTLPDFQKGLLGATFAVWNDVSGNGISQMDVHYRTIPALKVLGTKNWKVAPIKTFEDYQTLANLSSDGPNLNMSGRYTEAELNAMTSKVGGKAIRFKGKKALNLGGTNFGYNYDVSFDLNLSTNNRANAILFQSAYGKITLNTEGTGKLGFSRDGYTYTFNFSPEHKNWQTIRLVADYKGVMLFVNGKEIEHLTAYKKTEGLPNGFNYQQTLMFPLEQVGDAKNGFSGSIKNLKLKHLSTEEANDILLKVQD</sequence>
<accession>A0A5C7AIM3</accession>
<dbReference type="EMBL" id="VORX01000005">
    <property type="protein sequence ID" value="TXE07343.1"/>
    <property type="molecule type" value="Genomic_DNA"/>
</dbReference>
<feature type="domain" description="Glycoside hydrolase family 20 catalytic" evidence="5">
    <location>
        <begin position="181"/>
        <end position="487"/>
    </location>
</feature>
<comment type="similarity">
    <text evidence="1">Belongs to the glycosyl hydrolase 20 family.</text>
</comment>
<keyword evidence="2 7" id="KW-0378">Hydrolase</keyword>
<dbReference type="InterPro" id="IPR029018">
    <property type="entry name" value="Hex-like_dom2"/>
</dbReference>
<dbReference type="Proteomes" id="UP000321734">
    <property type="component" value="Unassembled WGS sequence"/>
</dbReference>
<dbReference type="CDD" id="cd06564">
    <property type="entry name" value="GH20_DspB_LnbB-like"/>
    <property type="match status" value="1"/>
</dbReference>
<keyword evidence="3" id="KW-0326">Glycosidase</keyword>
<dbReference type="InterPro" id="IPR025705">
    <property type="entry name" value="Beta_hexosaminidase_sua/sub"/>
</dbReference>
<dbReference type="InterPro" id="IPR015882">
    <property type="entry name" value="HEX_bac_N"/>
</dbReference>
<dbReference type="PANTHER" id="PTHR43678:SF1">
    <property type="entry name" value="BETA-N-ACETYLHEXOSAMINIDASE"/>
    <property type="match status" value="1"/>
</dbReference>
<comment type="caution">
    <text evidence="7">The sequence shown here is derived from an EMBL/GenBank/DDBJ whole genome shotgun (WGS) entry which is preliminary data.</text>
</comment>
<dbReference type="InterPro" id="IPR052764">
    <property type="entry name" value="GH20_Enzymes"/>
</dbReference>
<dbReference type="PANTHER" id="PTHR43678">
    <property type="entry name" value="PUTATIVE (AFU_ORTHOLOGUE AFUA_2G00640)-RELATED"/>
    <property type="match status" value="1"/>
</dbReference>
<evidence type="ECO:0000256" key="1">
    <source>
        <dbReference type="ARBA" id="ARBA00006285"/>
    </source>
</evidence>
<gene>
    <name evidence="7" type="ORF">ES711_11280</name>
</gene>
<evidence type="ECO:0000256" key="3">
    <source>
        <dbReference type="ARBA" id="ARBA00023295"/>
    </source>
</evidence>
<evidence type="ECO:0000256" key="4">
    <source>
        <dbReference type="PIRSR" id="PIRSR625705-1"/>
    </source>
</evidence>
<protein>
    <submittedName>
        <fullName evidence="7">Family 20 glycosylhydrolase</fullName>
    </submittedName>
</protein>
<dbReference type="AlphaFoldDB" id="A0A5C7AIM3"/>
<evidence type="ECO:0000313" key="7">
    <source>
        <dbReference type="EMBL" id="TXE07343.1"/>
    </source>
</evidence>
<proteinExistence type="inferred from homology"/>
<dbReference type="Gene3D" id="2.60.120.200">
    <property type="match status" value="1"/>
</dbReference>
<dbReference type="Gene3D" id="3.20.20.80">
    <property type="entry name" value="Glycosidases"/>
    <property type="match status" value="1"/>
</dbReference>
<evidence type="ECO:0000259" key="6">
    <source>
        <dbReference type="Pfam" id="PF02838"/>
    </source>
</evidence>
<feature type="active site" description="Proton donor" evidence="4">
    <location>
        <position position="347"/>
    </location>
</feature>
<dbReference type="GO" id="GO:0005975">
    <property type="term" value="P:carbohydrate metabolic process"/>
    <property type="evidence" value="ECO:0007669"/>
    <property type="project" value="InterPro"/>
</dbReference>
<dbReference type="InterPro" id="IPR017853">
    <property type="entry name" value="GH"/>
</dbReference>
<evidence type="ECO:0000313" key="8">
    <source>
        <dbReference type="Proteomes" id="UP000321734"/>
    </source>
</evidence>
<dbReference type="SUPFAM" id="SSF51445">
    <property type="entry name" value="(Trans)glycosidases"/>
    <property type="match status" value="1"/>
</dbReference>
<dbReference type="OrthoDB" id="1006965at2"/>
<feature type="domain" description="Beta-hexosaminidase bacterial type N-terminal" evidence="6">
    <location>
        <begin position="49"/>
        <end position="178"/>
    </location>
</feature>
<name>A0A5C7AIM3_9FLAO</name>
<organism evidence="7 8">
    <name type="scientific">Gelidibacter salicanalis</name>
    <dbReference type="NCBI Taxonomy" id="291193"/>
    <lineage>
        <taxon>Bacteria</taxon>
        <taxon>Pseudomonadati</taxon>
        <taxon>Bacteroidota</taxon>
        <taxon>Flavobacteriia</taxon>
        <taxon>Flavobacteriales</taxon>
        <taxon>Flavobacteriaceae</taxon>
        <taxon>Gelidibacter</taxon>
    </lineage>
</organism>
<dbReference type="Pfam" id="PF00728">
    <property type="entry name" value="Glyco_hydro_20"/>
    <property type="match status" value="1"/>
</dbReference>
<dbReference type="InterPro" id="IPR013320">
    <property type="entry name" value="ConA-like_dom_sf"/>
</dbReference>
<dbReference type="PRINTS" id="PR00738">
    <property type="entry name" value="GLHYDRLASE20"/>
</dbReference>
<evidence type="ECO:0000256" key="2">
    <source>
        <dbReference type="ARBA" id="ARBA00022801"/>
    </source>
</evidence>
<dbReference type="SUPFAM" id="SSF55545">
    <property type="entry name" value="beta-N-acetylhexosaminidase-like domain"/>
    <property type="match status" value="1"/>
</dbReference>
<dbReference type="GO" id="GO:0004563">
    <property type="term" value="F:beta-N-acetylhexosaminidase activity"/>
    <property type="evidence" value="ECO:0007669"/>
    <property type="project" value="InterPro"/>
</dbReference>
<reference evidence="7 8" key="1">
    <citation type="submission" date="2019-08" db="EMBL/GenBank/DDBJ databases">
        <title>Genome sequence of Gelidibacter salicanalis IC162T.</title>
        <authorList>
            <person name="Bowman J.P."/>
        </authorList>
    </citation>
    <scope>NUCLEOTIDE SEQUENCE [LARGE SCALE GENOMIC DNA]</scope>
    <source>
        <strain evidence="7 8">IC162</strain>
    </source>
</reference>
<dbReference type="Pfam" id="PF02838">
    <property type="entry name" value="Glyco_hydro_20b"/>
    <property type="match status" value="1"/>
</dbReference>
<dbReference type="Gene3D" id="3.30.379.10">
    <property type="entry name" value="Chitobiase/beta-hexosaminidase domain 2-like"/>
    <property type="match status" value="1"/>
</dbReference>